<feature type="transmembrane region" description="Helical" evidence="1">
    <location>
        <begin position="470"/>
        <end position="490"/>
    </location>
</feature>
<keyword evidence="3" id="KW-1185">Reference proteome</keyword>
<reference evidence="3" key="2">
    <citation type="submission" date="2009-11" db="EMBL/GenBank/DDBJ databases">
        <title>The Genome Sequence of Allomyces macrogynus strain ATCC 38327.</title>
        <authorList>
            <consortium name="The Broad Institute Genome Sequencing Platform"/>
            <person name="Russ C."/>
            <person name="Cuomo C."/>
            <person name="Shea T."/>
            <person name="Young S.K."/>
            <person name="Zeng Q."/>
            <person name="Koehrsen M."/>
            <person name="Haas B."/>
            <person name="Borodovsky M."/>
            <person name="Guigo R."/>
            <person name="Alvarado L."/>
            <person name="Berlin A."/>
            <person name="Borenstein D."/>
            <person name="Chen Z."/>
            <person name="Engels R."/>
            <person name="Freedman E."/>
            <person name="Gellesch M."/>
            <person name="Goldberg J."/>
            <person name="Griggs A."/>
            <person name="Gujja S."/>
            <person name="Heiman D."/>
            <person name="Hepburn T."/>
            <person name="Howarth C."/>
            <person name="Jen D."/>
            <person name="Larson L."/>
            <person name="Lewis B."/>
            <person name="Mehta T."/>
            <person name="Park D."/>
            <person name="Pearson M."/>
            <person name="Roberts A."/>
            <person name="Saif S."/>
            <person name="Shenoy N."/>
            <person name="Sisk P."/>
            <person name="Stolte C."/>
            <person name="Sykes S."/>
            <person name="Walk T."/>
            <person name="White J."/>
            <person name="Yandava C."/>
            <person name="Burger G."/>
            <person name="Gray M.W."/>
            <person name="Holland P.W.H."/>
            <person name="King N."/>
            <person name="Lang F.B.F."/>
            <person name="Roger A.J."/>
            <person name="Ruiz-Trillo I."/>
            <person name="Lander E."/>
            <person name="Nusbaum C."/>
        </authorList>
    </citation>
    <scope>NUCLEOTIDE SEQUENCE [LARGE SCALE GENOMIC DNA]</scope>
    <source>
        <strain evidence="3">ATCC 38327</strain>
    </source>
</reference>
<feature type="transmembrane region" description="Helical" evidence="1">
    <location>
        <begin position="181"/>
        <end position="199"/>
    </location>
</feature>
<gene>
    <name evidence="2" type="ORF">AMAG_17234</name>
</gene>
<name>A0A0L0TEG7_ALLM3</name>
<feature type="transmembrane region" description="Helical" evidence="1">
    <location>
        <begin position="601"/>
        <end position="623"/>
    </location>
</feature>
<keyword evidence="1" id="KW-0812">Transmembrane</keyword>
<proteinExistence type="predicted"/>
<feature type="transmembrane region" description="Helical" evidence="1">
    <location>
        <begin position="282"/>
        <end position="301"/>
    </location>
</feature>
<evidence type="ECO:0000313" key="2">
    <source>
        <dbReference type="EMBL" id="KNE73080.1"/>
    </source>
</evidence>
<dbReference type="Proteomes" id="UP000054350">
    <property type="component" value="Unassembled WGS sequence"/>
</dbReference>
<feature type="transmembrane region" description="Helical" evidence="1">
    <location>
        <begin position="337"/>
        <end position="359"/>
    </location>
</feature>
<reference evidence="2 3" key="1">
    <citation type="submission" date="2009-11" db="EMBL/GenBank/DDBJ databases">
        <title>Annotation of Allomyces macrogynus ATCC 38327.</title>
        <authorList>
            <consortium name="The Broad Institute Genome Sequencing Platform"/>
            <person name="Russ C."/>
            <person name="Cuomo C."/>
            <person name="Burger G."/>
            <person name="Gray M.W."/>
            <person name="Holland P.W.H."/>
            <person name="King N."/>
            <person name="Lang F.B.F."/>
            <person name="Roger A.J."/>
            <person name="Ruiz-Trillo I."/>
            <person name="Young S.K."/>
            <person name="Zeng Q."/>
            <person name="Gargeya S."/>
            <person name="Fitzgerald M."/>
            <person name="Haas B."/>
            <person name="Abouelleil A."/>
            <person name="Alvarado L."/>
            <person name="Arachchi H.M."/>
            <person name="Berlin A."/>
            <person name="Chapman S.B."/>
            <person name="Gearin G."/>
            <person name="Goldberg J."/>
            <person name="Griggs A."/>
            <person name="Gujja S."/>
            <person name="Hansen M."/>
            <person name="Heiman D."/>
            <person name="Howarth C."/>
            <person name="Larimer J."/>
            <person name="Lui A."/>
            <person name="MacDonald P.J.P."/>
            <person name="McCowen C."/>
            <person name="Montmayeur A."/>
            <person name="Murphy C."/>
            <person name="Neiman D."/>
            <person name="Pearson M."/>
            <person name="Priest M."/>
            <person name="Roberts A."/>
            <person name="Saif S."/>
            <person name="Shea T."/>
            <person name="Sisk P."/>
            <person name="Stolte C."/>
            <person name="Sykes S."/>
            <person name="Wortman J."/>
            <person name="Nusbaum C."/>
            <person name="Birren B."/>
        </authorList>
    </citation>
    <scope>NUCLEOTIDE SEQUENCE [LARGE SCALE GENOMIC DNA]</scope>
    <source>
        <strain evidence="2 3">ATCC 38327</strain>
    </source>
</reference>
<evidence type="ECO:0000313" key="3">
    <source>
        <dbReference type="Proteomes" id="UP000054350"/>
    </source>
</evidence>
<dbReference type="AlphaFoldDB" id="A0A0L0TEG7"/>
<feature type="transmembrane region" description="Helical" evidence="1">
    <location>
        <begin position="205"/>
        <end position="224"/>
    </location>
</feature>
<protein>
    <submittedName>
        <fullName evidence="2">Uncharacterized protein</fullName>
    </submittedName>
</protein>
<organism evidence="2 3">
    <name type="scientific">Allomyces macrogynus (strain ATCC 38327)</name>
    <name type="common">Allomyces javanicus var. macrogynus</name>
    <dbReference type="NCBI Taxonomy" id="578462"/>
    <lineage>
        <taxon>Eukaryota</taxon>
        <taxon>Fungi</taxon>
        <taxon>Fungi incertae sedis</taxon>
        <taxon>Blastocladiomycota</taxon>
        <taxon>Blastocladiomycetes</taxon>
        <taxon>Blastocladiales</taxon>
        <taxon>Blastocladiaceae</taxon>
        <taxon>Allomyces</taxon>
    </lineage>
</organism>
<dbReference type="EMBL" id="GG745388">
    <property type="protein sequence ID" value="KNE73080.1"/>
    <property type="molecule type" value="Genomic_DNA"/>
</dbReference>
<evidence type="ECO:0000256" key="1">
    <source>
        <dbReference type="SAM" id="Phobius"/>
    </source>
</evidence>
<dbReference type="VEuPathDB" id="FungiDB:AMAG_17234"/>
<accession>A0A0L0TEG7</accession>
<dbReference type="OrthoDB" id="10441403at2759"/>
<feature type="transmembrane region" description="Helical" evidence="1">
    <location>
        <begin position="133"/>
        <end position="160"/>
    </location>
</feature>
<feature type="transmembrane region" description="Helical" evidence="1">
    <location>
        <begin position="502"/>
        <end position="524"/>
    </location>
</feature>
<keyword evidence="1" id="KW-0472">Membrane</keyword>
<feature type="transmembrane region" description="Helical" evidence="1">
    <location>
        <begin position="6"/>
        <end position="28"/>
    </location>
</feature>
<sequence length="624" mass="67956">MPRPSGAVAVVTVAVIATVFHATYLAWFQYLISRAAMFKLGFTIAIGRLIIYWAVVATIMQQHFAAVFPQHMALFPPEVGTSQYHVAHAAASSSQLLIGALPAGSAIARDEPVDAAATRPAQPVHRWTLGAKWLVGVFAVLFVQETLHFSLVCLVSPIIFKLGLKRRTRSDDGPRAVIQRTTTAIFFFVLSGLASWVLLVWEYQIAYLLMPLGILAGLTVMVCLVRRVECSKTVHLWRGHFDFILVHFAGYVVFRGLAVAAARVTRDSWALSSSLASFAVEFGVPGACRAIMSLVVLVMAMTASMAFRRHDPWMSFYFRLAEELAILWLSLRTRASLATLALMALATVALIVFIDSGFLSDVVFAWRAHVPLRDLYGDALKQLLARQLPPHSPGQRPRVSSRTHIFRSGSSFKPAESRFSNATISAPTPAILTPTATRALGTSGPWTPRLIIKAHRRLRKHAGVAPQYHLARFIAVLCTVVFRVVSLQAGAPDDWVAWGLDYIPIAAMAIAYLVSAAIVVALLHRKIGNLGFDRARLISDLEPPKAGGGGSATLSTLSTCEEADPSNASVSSLASVRDRRASAKPAVPVQLLPIRVELTDLWSCTSPSLVLWLAMYAIIILLAL</sequence>
<feature type="transmembrane region" description="Helical" evidence="1">
    <location>
        <begin position="40"/>
        <end position="60"/>
    </location>
</feature>
<keyword evidence="1" id="KW-1133">Transmembrane helix</keyword>